<dbReference type="Pfam" id="PF21088">
    <property type="entry name" value="MS_channel_1st"/>
    <property type="match status" value="1"/>
</dbReference>
<dbReference type="InterPro" id="IPR049278">
    <property type="entry name" value="MS_channel_C"/>
</dbReference>
<keyword evidence="6 8" id="KW-0472">Membrane</keyword>
<reference evidence="14" key="1">
    <citation type="submission" date="2017-05" db="EMBL/GenBank/DDBJ databases">
        <authorList>
            <person name="Ray J."/>
            <person name="Price M."/>
            <person name="Deutschbauer A."/>
        </authorList>
    </citation>
    <scope>NUCLEOTIDE SEQUENCE [LARGE SCALE GENOMIC DNA]</scope>
    <source>
        <strain evidence="14">DSM 19842</strain>
    </source>
</reference>
<evidence type="ECO:0000259" key="12">
    <source>
        <dbReference type="Pfam" id="PF21088"/>
    </source>
</evidence>
<dbReference type="InterPro" id="IPR023408">
    <property type="entry name" value="MscS_beta-dom_sf"/>
</dbReference>
<evidence type="ECO:0000259" key="10">
    <source>
        <dbReference type="Pfam" id="PF00924"/>
    </source>
</evidence>
<dbReference type="InterPro" id="IPR010920">
    <property type="entry name" value="LSM_dom_sf"/>
</dbReference>
<dbReference type="RefSeq" id="WP_025607236.1">
    <property type="nucleotide sequence ID" value="NZ_CP021235.1"/>
</dbReference>
<dbReference type="Gene3D" id="1.10.287.1260">
    <property type="match status" value="1"/>
</dbReference>
<evidence type="ECO:0000313" key="13">
    <source>
        <dbReference type="EMBL" id="ARS35975.1"/>
    </source>
</evidence>
<dbReference type="InterPro" id="IPR011066">
    <property type="entry name" value="MscS_channel_C_sf"/>
</dbReference>
<comment type="similarity">
    <text evidence="2">Belongs to the MscS (TC 1.A.23) family.</text>
</comment>
<evidence type="ECO:0000256" key="3">
    <source>
        <dbReference type="ARBA" id="ARBA00022475"/>
    </source>
</evidence>
<feature type="transmembrane region" description="Helical" evidence="8">
    <location>
        <begin position="253"/>
        <end position="277"/>
    </location>
</feature>
<evidence type="ECO:0000256" key="7">
    <source>
        <dbReference type="SAM" id="MobiDB-lite"/>
    </source>
</evidence>
<keyword evidence="14" id="KW-1185">Reference proteome</keyword>
<dbReference type="EMBL" id="CP021235">
    <property type="protein sequence ID" value="ARS35975.1"/>
    <property type="molecule type" value="Genomic_DNA"/>
</dbReference>
<evidence type="ECO:0000256" key="4">
    <source>
        <dbReference type="ARBA" id="ARBA00022692"/>
    </source>
</evidence>
<proteinExistence type="inferred from homology"/>
<feature type="transmembrane region" description="Helical" evidence="8">
    <location>
        <begin position="321"/>
        <end position="341"/>
    </location>
</feature>
<evidence type="ECO:0000256" key="9">
    <source>
        <dbReference type="SAM" id="SignalP"/>
    </source>
</evidence>
<organism evidence="13 14">
    <name type="scientific">Pontibacter actiniarum</name>
    <dbReference type="NCBI Taxonomy" id="323450"/>
    <lineage>
        <taxon>Bacteria</taxon>
        <taxon>Pseudomonadati</taxon>
        <taxon>Bacteroidota</taxon>
        <taxon>Cytophagia</taxon>
        <taxon>Cytophagales</taxon>
        <taxon>Hymenobacteraceae</taxon>
        <taxon>Pontibacter</taxon>
    </lineage>
</organism>
<dbReference type="KEGG" id="pact:CA264_11300"/>
<dbReference type="SUPFAM" id="SSF82861">
    <property type="entry name" value="Mechanosensitive channel protein MscS (YggB), transmembrane region"/>
    <property type="match status" value="1"/>
</dbReference>
<evidence type="ECO:0000256" key="6">
    <source>
        <dbReference type="ARBA" id="ARBA00023136"/>
    </source>
</evidence>
<dbReference type="Proteomes" id="UP000266292">
    <property type="component" value="Chromosome"/>
</dbReference>
<dbReference type="GO" id="GO:0005886">
    <property type="term" value="C:plasma membrane"/>
    <property type="evidence" value="ECO:0007669"/>
    <property type="project" value="UniProtKB-SubCell"/>
</dbReference>
<name>A0A1X9YSW3_9BACT</name>
<dbReference type="SUPFAM" id="SSF82689">
    <property type="entry name" value="Mechanosensitive channel protein MscS (YggB), C-terminal domain"/>
    <property type="match status" value="1"/>
</dbReference>
<dbReference type="InterPro" id="IPR011014">
    <property type="entry name" value="MscS_channel_TM-2"/>
</dbReference>
<feature type="domain" description="Mechanosensitive ion channel MscS C-terminal" evidence="11">
    <location>
        <begin position="447"/>
        <end position="528"/>
    </location>
</feature>
<keyword evidence="3" id="KW-1003">Cell membrane</keyword>
<evidence type="ECO:0000256" key="2">
    <source>
        <dbReference type="ARBA" id="ARBA00008017"/>
    </source>
</evidence>
<feature type="compositionally biased region" description="Low complexity" evidence="7">
    <location>
        <begin position="34"/>
        <end position="45"/>
    </location>
</feature>
<feature type="domain" description="Mechanosensitive ion channel MscS" evidence="10">
    <location>
        <begin position="372"/>
        <end position="437"/>
    </location>
</feature>
<dbReference type="STRING" id="709015.GCA_000472485_02281"/>
<evidence type="ECO:0000313" key="14">
    <source>
        <dbReference type="Proteomes" id="UP000266292"/>
    </source>
</evidence>
<dbReference type="Gene3D" id="2.30.30.60">
    <property type="match status" value="1"/>
</dbReference>
<protein>
    <submittedName>
        <fullName evidence="13">Mechanosensitive ion channel protein MscS</fullName>
    </submittedName>
</protein>
<gene>
    <name evidence="13" type="ORF">CA264_11300</name>
</gene>
<feature type="chain" id="PRO_5010988733" evidence="9">
    <location>
        <begin position="32"/>
        <end position="597"/>
    </location>
</feature>
<dbReference type="SUPFAM" id="SSF50182">
    <property type="entry name" value="Sm-like ribonucleoproteins"/>
    <property type="match status" value="1"/>
</dbReference>
<evidence type="ECO:0000256" key="8">
    <source>
        <dbReference type="SAM" id="Phobius"/>
    </source>
</evidence>
<feature type="transmembrane region" description="Helical" evidence="8">
    <location>
        <begin position="283"/>
        <end position="301"/>
    </location>
</feature>
<feature type="domain" description="Mechanosensitive ion channel transmembrane helices 2/3" evidence="12">
    <location>
        <begin position="332"/>
        <end position="370"/>
    </location>
</feature>
<comment type="subcellular location">
    <subcellularLocation>
        <location evidence="1">Cell membrane</location>
        <topology evidence="1">Multi-pass membrane protein</topology>
    </subcellularLocation>
</comment>
<dbReference type="OrthoDB" id="9809206at2"/>
<feature type="transmembrane region" description="Helical" evidence="8">
    <location>
        <begin position="207"/>
        <end position="232"/>
    </location>
</feature>
<feature type="transmembrane region" description="Helical" evidence="8">
    <location>
        <begin position="347"/>
        <end position="367"/>
    </location>
</feature>
<evidence type="ECO:0000256" key="5">
    <source>
        <dbReference type="ARBA" id="ARBA00022989"/>
    </source>
</evidence>
<dbReference type="Gene3D" id="3.30.70.100">
    <property type="match status" value="1"/>
</dbReference>
<sequence>MPYIRKPFRGFLYFCSVLLLLFLAAGAPATAQEEAADTTEAAQADVEPSWPMDSLGRRTPRSAVEGFISAVANENYDKAAEYLRLAPSLQENLDGAELARALQRLLDQNGKIYPYALISNDTNGVQDDGLGPNLDRVGEATVNGETFSLILEKTEGPDGGPVWKFSSQTVQRIPFQDEEEAFVPLVSQLSPSVLEDNKWGGVPVGHWLAILLLVVVAYLLAWGIVSLALYLIRLSWYKVREEPTAGIVKAFALPLRIYFTVWIFVVASQQVGISIIVRQRFSEITLIVGVAAVLLLVWRLLDAITQFVQRRLLHRNNMAGVSALLFLRRAAKVALVVLGVITLLDSIGFDVTTGLAALGIGGIALALGAQKTVENFVGSVTLIADQPVRVGDFCKAGDVVGTVEQIGMRSTRIRTLERTIVTIPNGELSSLKIENYAHRDRFWFHPTFGLRFETTPDQIRYLLVELRSILYAHPKVDPSPARIRFVKIGADSLNLEVFAYVNAIDFDEFLEVQEDLYLRMMDVVEASGTGFAFPSQTLYIARDQGLSKEKSEEAEEQVQKWRAANDVQIPKFTPERIQSLRNTISYPSNGSSLQKKG</sequence>
<feature type="signal peptide" evidence="9">
    <location>
        <begin position="1"/>
        <end position="31"/>
    </location>
</feature>
<dbReference type="InterPro" id="IPR049142">
    <property type="entry name" value="MS_channel_1st"/>
</dbReference>
<keyword evidence="9" id="KW-0732">Signal</keyword>
<dbReference type="InterPro" id="IPR006685">
    <property type="entry name" value="MscS_channel_2nd"/>
</dbReference>
<evidence type="ECO:0000259" key="11">
    <source>
        <dbReference type="Pfam" id="PF21082"/>
    </source>
</evidence>
<dbReference type="AlphaFoldDB" id="A0A1X9YSW3"/>
<accession>A0A1X9YSW3</accession>
<dbReference type="PANTHER" id="PTHR30566">
    <property type="entry name" value="YNAI-RELATED MECHANOSENSITIVE ION CHANNEL"/>
    <property type="match status" value="1"/>
</dbReference>
<keyword evidence="5 8" id="KW-1133">Transmembrane helix</keyword>
<dbReference type="GO" id="GO:0008381">
    <property type="term" value="F:mechanosensitive monoatomic ion channel activity"/>
    <property type="evidence" value="ECO:0007669"/>
    <property type="project" value="UniProtKB-ARBA"/>
</dbReference>
<dbReference type="PANTHER" id="PTHR30566:SF5">
    <property type="entry name" value="MECHANOSENSITIVE ION CHANNEL PROTEIN 1, MITOCHONDRIAL-RELATED"/>
    <property type="match status" value="1"/>
</dbReference>
<dbReference type="Pfam" id="PF21082">
    <property type="entry name" value="MS_channel_3rd"/>
    <property type="match status" value="1"/>
</dbReference>
<feature type="region of interest" description="Disordered" evidence="7">
    <location>
        <begin position="34"/>
        <end position="58"/>
    </location>
</feature>
<keyword evidence="4 8" id="KW-0812">Transmembrane</keyword>
<dbReference type="Pfam" id="PF00924">
    <property type="entry name" value="MS_channel_2nd"/>
    <property type="match status" value="1"/>
</dbReference>
<evidence type="ECO:0000256" key="1">
    <source>
        <dbReference type="ARBA" id="ARBA00004651"/>
    </source>
</evidence>